<name>A0AAV5K4C2_9ROSI</name>
<evidence type="ECO:0000313" key="1">
    <source>
        <dbReference type="EMBL" id="GKV21829.1"/>
    </source>
</evidence>
<keyword evidence="2" id="KW-1185">Reference proteome</keyword>
<gene>
    <name evidence="1" type="ORF">SLEP1_g31770</name>
</gene>
<sequence>MPTKNKLNLFNPQIKFRIFHLKTGSREFHIFSLCLPACRFWIQSKQP</sequence>
<organism evidence="1 2">
    <name type="scientific">Rubroshorea leprosula</name>
    <dbReference type="NCBI Taxonomy" id="152421"/>
    <lineage>
        <taxon>Eukaryota</taxon>
        <taxon>Viridiplantae</taxon>
        <taxon>Streptophyta</taxon>
        <taxon>Embryophyta</taxon>
        <taxon>Tracheophyta</taxon>
        <taxon>Spermatophyta</taxon>
        <taxon>Magnoliopsida</taxon>
        <taxon>eudicotyledons</taxon>
        <taxon>Gunneridae</taxon>
        <taxon>Pentapetalae</taxon>
        <taxon>rosids</taxon>
        <taxon>malvids</taxon>
        <taxon>Malvales</taxon>
        <taxon>Dipterocarpaceae</taxon>
        <taxon>Rubroshorea</taxon>
    </lineage>
</organism>
<proteinExistence type="predicted"/>
<protein>
    <submittedName>
        <fullName evidence="1">Uncharacterized protein</fullName>
    </submittedName>
</protein>
<dbReference type="Proteomes" id="UP001054252">
    <property type="component" value="Unassembled WGS sequence"/>
</dbReference>
<dbReference type="AlphaFoldDB" id="A0AAV5K4C2"/>
<evidence type="ECO:0000313" key="2">
    <source>
        <dbReference type="Proteomes" id="UP001054252"/>
    </source>
</evidence>
<accession>A0AAV5K4C2</accession>
<comment type="caution">
    <text evidence="1">The sequence shown here is derived from an EMBL/GenBank/DDBJ whole genome shotgun (WGS) entry which is preliminary data.</text>
</comment>
<reference evidence="1 2" key="1">
    <citation type="journal article" date="2021" name="Commun. Biol.">
        <title>The genome of Shorea leprosula (Dipterocarpaceae) highlights the ecological relevance of drought in aseasonal tropical rainforests.</title>
        <authorList>
            <person name="Ng K.K.S."/>
            <person name="Kobayashi M.J."/>
            <person name="Fawcett J.A."/>
            <person name="Hatakeyama M."/>
            <person name="Paape T."/>
            <person name="Ng C.H."/>
            <person name="Ang C.C."/>
            <person name="Tnah L.H."/>
            <person name="Lee C.T."/>
            <person name="Nishiyama T."/>
            <person name="Sese J."/>
            <person name="O'Brien M.J."/>
            <person name="Copetti D."/>
            <person name="Mohd Noor M.I."/>
            <person name="Ong R.C."/>
            <person name="Putra M."/>
            <person name="Sireger I.Z."/>
            <person name="Indrioko S."/>
            <person name="Kosugi Y."/>
            <person name="Izuno A."/>
            <person name="Isagi Y."/>
            <person name="Lee S.L."/>
            <person name="Shimizu K.K."/>
        </authorList>
    </citation>
    <scope>NUCLEOTIDE SEQUENCE [LARGE SCALE GENOMIC DNA]</scope>
    <source>
        <strain evidence="1">214</strain>
    </source>
</reference>
<dbReference type="EMBL" id="BPVZ01000058">
    <property type="protein sequence ID" value="GKV21829.1"/>
    <property type="molecule type" value="Genomic_DNA"/>
</dbReference>